<feature type="transmembrane region" description="Helical" evidence="2">
    <location>
        <begin position="187"/>
        <end position="204"/>
    </location>
</feature>
<feature type="region of interest" description="Disordered" evidence="1">
    <location>
        <begin position="209"/>
        <end position="229"/>
    </location>
</feature>
<dbReference type="AlphaFoldDB" id="A0A917CL58"/>
<evidence type="ECO:0000313" key="4">
    <source>
        <dbReference type="Proteomes" id="UP000637643"/>
    </source>
</evidence>
<feature type="transmembrane region" description="Helical" evidence="2">
    <location>
        <begin position="163"/>
        <end position="181"/>
    </location>
</feature>
<feature type="transmembrane region" description="Helical" evidence="2">
    <location>
        <begin position="42"/>
        <end position="66"/>
    </location>
</feature>
<feature type="transmembrane region" description="Helical" evidence="2">
    <location>
        <begin position="12"/>
        <end position="30"/>
    </location>
</feature>
<organism evidence="3 4">
    <name type="scientific">Paenibacillus albidus</name>
    <dbReference type="NCBI Taxonomy" id="2041023"/>
    <lineage>
        <taxon>Bacteria</taxon>
        <taxon>Bacillati</taxon>
        <taxon>Bacillota</taxon>
        <taxon>Bacilli</taxon>
        <taxon>Bacillales</taxon>
        <taxon>Paenibacillaceae</taxon>
        <taxon>Paenibacillus</taxon>
    </lineage>
</organism>
<feature type="transmembrane region" description="Helical" evidence="2">
    <location>
        <begin position="125"/>
        <end position="151"/>
    </location>
</feature>
<gene>
    <name evidence="3" type="ORF">GCM10010912_40960</name>
</gene>
<keyword evidence="2" id="KW-0812">Transmembrane</keyword>
<name>A0A917CL58_9BACL</name>
<protein>
    <recommendedName>
        <fullName evidence="5">DUF4386 family protein</fullName>
    </recommendedName>
</protein>
<sequence>MKTTASNLIRWAGVSAMVAGILFVVVQMIHPPDILSSVATGAWAIVHYLTITMSLLGLLGIAGIYFRQVEEAGWLGLAGFLMLSLFWLATMAFTFAEAFILPLLATDAPEFVEGYLGIFSGTASQINLGALPAAAPLAGGLYILGGLLLGIATLRASILPRRAAALLAFAAVSTLASSLLPHPLDRILAVPMGLALVWLGYALWSERQGETTTPLPGRGSAQLSRTGTK</sequence>
<keyword evidence="4" id="KW-1185">Reference proteome</keyword>
<comment type="caution">
    <text evidence="3">The sequence shown here is derived from an EMBL/GenBank/DDBJ whole genome shotgun (WGS) entry which is preliminary data.</text>
</comment>
<evidence type="ECO:0000256" key="1">
    <source>
        <dbReference type="SAM" id="MobiDB-lite"/>
    </source>
</evidence>
<keyword evidence="2" id="KW-1133">Transmembrane helix</keyword>
<keyword evidence="2" id="KW-0472">Membrane</keyword>
<evidence type="ECO:0000256" key="2">
    <source>
        <dbReference type="SAM" id="Phobius"/>
    </source>
</evidence>
<dbReference type="Proteomes" id="UP000637643">
    <property type="component" value="Unassembled WGS sequence"/>
</dbReference>
<feature type="transmembrane region" description="Helical" evidence="2">
    <location>
        <begin position="78"/>
        <end position="105"/>
    </location>
</feature>
<reference evidence="3" key="1">
    <citation type="journal article" date="2014" name="Int. J. Syst. Evol. Microbiol.">
        <title>Complete genome sequence of Corynebacterium casei LMG S-19264T (=DSM 44701T), isolated from a smear-ripened cheese.</title>
        <authorList>
            <consortium name="US DOE Joint Genome Institute (JGI-PGF)"/>
            <person name="Walter F."/>
            <person name="Albersmeier A."/>
            <person name="Kalinowski J."/>
            <person name="Ruckert C."/>
        </authorList>
    </citation>
    <scope>NUCLEOTIDE SEQUENCE</scope>
    <source>
        <strain evidence="3">CGMCC 1.16134</strain>
    </source>
</reference>
<proteinExistence type="predicted"/>
<dbReference type="EMBL" id="BMKR01000018">
    <property type="protein sequence ID" value="GGF91800.1"/>
    <property type="molecule type" value="Genomic_DNA"/>
</dbReference>
<reference evidence="3" key="2">
    <citation type="submission" date="2020-09" db="EMBL/GenBank/DDBJ databases">
        <authorList>
            <person name="Sun Q."/>
            <person name="Zhou Y."/>
        </authorList>
    </citation>
    <scope>NUCLEOTIDE SEQUENCE</scope>
    <source>
        <strain evidence="3">CGMCC 1.16134</strain>
    </source>
</reference>
<accession>A0A917CL58</accession>
<evidence type="ECO:0008006" key="5">
    <source>
        <dbReference type="Google" id="ProtNLM"/>
    </source>
</evidence>
<evidence type="ECO:0000313" key="3">
    <source>
        <dbReference type="EMBL" id="GGF91800.1"/>
    </source>
</evidence>